<dbReference type="InterPro" id="IPR036188">
    <property type="entry name" value="FAD/NAD-bd_sf"/>
</dbReference>
<dbReference type="InterPro" id="IPR000960">
    <property type="entry name" value="Flavin_mOase"/>
</dbReference>
<organism evidence="6 7">
    <name type="scientific">Roridomyces roridus</name>
    <dbReference type="NCBI Taxonomy" id="1738132"/>
    <lineage>
        <taxon>Eukaryota</taxon>
        <taxon>Fungi</taxon>
        <taxon>Dikarya</taxon>
        <taxon>Basidiomycota</taxon>
        <taxon>Agaricomycotina</taxon>
        <taxon>Agaricomycetes</taxon>
        <taxon>Agaricomycetidae</taxon>
        <taxon>Agaricales</taxon>
        <taxon>Marasmiineae</taxon>
        <taxon>Mycenaceae</taxon>
        <taxon>Roridomyces</taxon>
    </lineage>
</organism>
<dbReference type="InterPro" id="IPR020946">
    <property type="entry name" value="Flavin_mOase-like"/>
</dbReference>
<keyword evidence="4" id="KW-0521">NADP</keyword>
<dbReference type="Gene3D" id="3.50.50.60">
    <property type="entry name" value="FAD/NAD(P)-binding domain"/>
    <property type="match status" value="1"/>
</dbReference>
<evidence type="ECO:0000256" key="5">
    <source>
        <dbReference type="ARBA" id="ARBA00023002"/>
    </source>
</evidence>
<name>A0AAD7FKD6_9AGAR</name>
<evidence type="ECO:0000256" key="1">
    <source>
        <dbReference type="ARBA" id="ARBA00009183"/>
    </source>
</evidence>
<dbReference type="GO" id="GO:0050660">
    <property type="term" value="F:flavin adenine dinucleotide binding"/>
    <property type="evidence" value="ECO:0007669"/>
    <property type="project" value="InterPro"/>
</dbReference>
<accession>A0AAD7FKD6</accession>
<keyword evidence="2" id="KW-0285">Flavoprotein</keyword>
<dbReference type="GO" id="GO:0004499">
    <property type="term" value="F:N,N-dimethylaniline monooxygenase activity"/>
    <property type="evidence" value="ECO:0007669"/>
    <property type="project" value="InterPro"/>
</dbReference>
<sequence length="466" mass="50571">MDSDFVPNARPKRILVIGGGASGLVTLRNLRERGDFDDVQLVERRDDVGGVWYLHDGHWPSPAYPGLIGNVLPEFLSFSAFPPFPEPSSTDVGQPFPSLAETHAYLRSFAAPLLASGAIRLNTEVLAVEELPERAGWRVHMRRGSETIEETWDAVVVAVAFYDHPVYPQTPGLSRLQELGLAHHAQRWRGPRGYESQRVLVIGNANSGNDIAAQLAPVASSVYQSIRRPNFPGFPSLADPRITRVAPVMQYLTREDSATGKHVVDARLTDGTVITDLDSVLFGTGYCPCPDFVRILSPSSHSLQPLVLSSSPSPSTPTIPRLHRYTLYVPNPSLAFVGTAFASYTPFTVADMCSTWLALAWSADGGITYPTSLQALLAFEASRVEAVEAGRVEAAGGGEPSALIAYGVLGPFEEEFAAGLREEVVRVRPEMGDVLPVWSPERTEVREAMFGVKRRALELAAAQVAG</sequence>
<dbReference type="Proteomes" id="UP001221142">
    <property type="component" value="Unassembled WGS sequence"/>
</dbReference>
<comment type="similarity">
    <text evidence="1">Belongs to the FMO family.</text>
</comment>
<reference evidence="6" key="1">
    <citation type="submission" date="2023-03" db="EMBL/GenBank/DDBJ databases">
        <title>Massive genome expansion in bonnet fungi (Mycena s.s.) driven by repeated elements and novel gene families across ecological guilds.</title>
        <authorList>
            <consortium name="Lawrence Berkeley National Laboratory"/>
            <person name="Harder C.B."/>
            <person name="Miyauchi S."/>
            <person name="Viragh M."/>
            <person name="Kuo A."/>
            <person name="Thoen E."/>
            <person name="Andreopoulos B."/>
            <person name="Lu D."/>
            <person name="Skrede I."/>
            <person name="Drula E."/>
            <person name="Henrissat B."/>
            <person name="Morin E."/>
            <person name="Kohler A."/>
            <person name="Barry K."/>
            <person name="LaButti K."/>
            <person name="Morin E."/>
            <person name="Salamov A."/>
            <person name="Lipzen A."/>
            <person name="Mereny Z."/>
            <person name="Hegedus B."/>
            <person name="Baldrian P."/>
            <person name="Stursova M."/>
            <person name="Weitz H."/>
            <person name="Taylor A."/>
            <person name="Grigoriev I.V."/>
            <person name="Nagy L.G."/>
            <person name="Martin F."/>
            <person name="Kauserud H."/>
        </authorList>
    </citation>
    <scope>NUCLEOTIDE SEQUENCE</scope>
    <source>
        <strain evidence="6">9284</strain>
    </source>
</reference>
<dbReference type="AlphaFoldDB" id="A0AAD7FKD6"/>
<evidence type="ECO:0000313" key="6">
    <source>
        <dbReference type="EMBL" id="KAJ7624817.1"/>
    </source>
</evidence>
<gene>
    <name evidence="6" type="ORF">FB45DRAFT_1060988</name>
</gene>
<protein>
    <recommendedName>
        <fullName evidence="8">FAD/NAD(P)-binding domain-containing protein</fullName>
    </recommendedName>
</protein>
<dbReference type="PANTHER" id="PTHR23023">
    <property type="entry name" value="DIMETHYLANILINE MONOOXYGENASE"/>
    <property type="match status" value="1"/>
</dbReference>
<comment type="caution">
    <text evidence="6">The sequence shown here is derived from an EMBL/GenBank/DDBJ whole genome shotgun (WGS) entry which is preliminary data.</text>
</comment>
<evidence type="ECO:0008006" key="8">
    <source>
        <dbReference type="Google" id="ProtNLM"/>
    </source>
</evidence>
<dbReference type="GO" id="GO:0050661">
    <property type="term" value="F:NADP binding"/>
    <property type="evidence" value="ECO:0007669"/>
    <property type="project" value="InterPro"/>
</dbReference>
<keyword evidence="5" id="KW-0560">Oxidoreductase</keyword>
<evidence type="ECO:0000256" key="4">
    <source>
        <dbReference type="ARBA" id="ARBA00022857"/>
    </source>
</evidence>
<evidence type="ECO:0000313" key="7">
    <source>
        <dbReference type="Proteomes" id="UP001221142"/>
    </source>
</evidence>
<dbReference type="SUPFAM" id="SSF51905">
    <property type="entry name" value="FAD/NAD(P)-binding domain"/>
    <property type="match status" value="1"/>
</dbReference>
<dbReference type="EMBL" id="JARKIF010000013">
    <property type="protein sequence ID" value="KAJ7624817.1"/>
    <property type="molecule type" value="Genomic_DNA"/>
</dbReference>
<keyword evidence="3" id="KW-0274">FAD</keyword>
<dbReference type="InterPro" id="IPR050346">
    <property type="entry name" value="FMO-like"/>
</dbReference>
<evidence type="ECO:0000256" key="2">
    <source>
        <dbReference type="ARBA" id="ARBA00022630"/>
    </source>
</evidence>
<dbReference type="Pfam" id="PF00743">
    <property type="entry name" value="FMO-like"/>
    <property type="match status" value="1"/>
</dbReference>
<keyword evidence="7" id="KW-1185">Reference proteome</keyword>
<dbReference type="PRINTS" id="PR00370">
    <property type="entry name" value="FMOXYGENASE"/>
</dbReference>
<proteinExistence type="inferred from homology"/>
<evidence type="ECO:0000256" key="3">
    <source>
        <dbReference type="ARBA" id="ARBA00022827"/>
    </source>
</evidence>